<dbReference type="RefSeq" id="WP_184616581.1">
    <property type="nucleotide sequence ID" value="NZ_BOOS01000043.1"/>
</dbReference>
<evidence type="ECO:0000313" key="10">
    <source>
        <dbReference type="Proteomes" id="UP000588112"/>
    </source>
</evidence>
<dbReference type="NCBIfam" id="TIGR01727">
    <property type="entry name" value="oligo_HPY"/>
    <property type="match status" value="2"/>
</dbReference>
<dbReference type="FunFam" id="3.40.50.300:FF:000016">
    <property type="entry name" value="Oligopeptide ABC transporter ATP-binding component"/>
    <property type="match status" value="2"/>
</dbReference>
<dbReference type="InterPro" id="IPR003439">
    <property type="entry name" value="ABC_transporter-like_ATP-bd"/>
</dbReference>
<dbReference type="Pfam" id="PF00005">
    <property type="entry name" value="ABC_tran"/>
    <property type="match status" value="2"/>
</dbReference>
<dbReference type="PROSITE" id="PS00211">
    <property type="entry name" value="ABC_TRANSPORTER_1"/>
    <property type="match status" value="2"/>
</dbReference>
<feature type="domain" description="ABC transporter" evidence="8">
    <location>
        <begin position="11"/>
        <end position="256"/>
    </location>
</feature>
<organism evidence="9 10">
    <name type="scientific">Sphaerisporangium krabiense</name>
    <dbReference type="NCBI Taxonomy" id="763782"/>
    <lineage>
        <taxon>Bacteria</taxon>
        <taxon>Bacillati</taxon>
        <taxon>Actinomycetota</taxon>
        <taxon>Actinomycetes</taxon>
        <taxon>Streptosporangiales</taxon>
        <taxon>Streptosporangiaceae</taxon>
        <taxon>Sphaerisporangium</taxon>
    </lineage>
</organism>
<dbReference type="InterPro" id="IPR003593">
    <property type="entry name" value="AAA+_ATPase"/>
</dbReference>
<sequence>MTGRAGDEPVLAVRGLEVRFGDVPVVRGIDYSVAAGEILGVVGESGSGKSVSCLAVMGLLPRHAKVAGSVLLHGRELLGAREKELAAVRGAAMSMIFQDPLSALTPVYRVGDQIAEAVRVHRGASGRQAAERAVELLDLVGIPNPRQRARAFPHEFSGGMRQRAMIAMAIANDPDVILCDEPTTALDVTIQAQVLEVLKQARRETGAAIVLITHDLGVVAGLADRVLVMYAGRYVESGAVHDVYHHPRMPYTIGLLGSVPRLDTGREIPLTPIEGSPPSAAALPSGCPFRPRCPMAVAACAAAEPPPAEVGPGHRAACLRAGEIADRPAAPAPAPGVRVPPPRQGSVVLEVDGLVKHHPLTRGAVFRRRVGTVRAVDGVSFDVREGETLGLVGESGCGKTTALMEILELARPQEGRVVVFGRDTAALTPRDRMAVRRDLQVVFQDPLASLDPRMTVHDIVGEPLITHGRADTGPRVRRLLRLVGLDPAHAARYPRDLSGGQRQRVAVARALALEPRLVILDEPVSALDVSVQAGVVNLLSKLADRLGLSYLFVAHDLAVVRHIAHRVAVMYLGRIAEIGAVELVYGAPAHPYTQALLSAVPIPDPDKERERRRILLEGDLPSPADPPSGCRFRTRCPKFKALTDARRVRCVEEEPQVRPMGGDQGAACHYAERVGVV</sequence>
<keyword evidence="3" id="KW-0813">Transport</keyword>
<evidence type="ECO:0000313" key="9">
    <source>
        <dbReference type="EMBL" id="MBB5630064.1"/>
    </source>
</evidence>
<name>A0A7W8Z9T8_9ACTN</name>
<dbReference type="SMART" id="SM00382">
    <property type="entry name" value="AAA"/>
    <property type="match status" value="2"/>
</dbReference>
<dbReference type="InterPro" id="IPR050388">
    <property type="entry name" value="ABC_Ni/Peptide_Import"/>
</dbReference>
<keyword evidence="10" id="KW-1185">Reference proteome</keyword>
<dbReference type="Proteomes" id="UP000588112">
    <property type="component" value="Unassembled WGS sequence"/>
</dbReference>
<accession>A0A7W8Z9T8</accession>
<dbReference type="InterPro" id="IPR017871">
    <property type="entry name" value="ABC_transporter-like_CS"/>
</dbReference>
<protein>
    <submittedName>
        <fullName evidence="9">Peptide/nickel transport system ATP-binding protein</fullName>
    </submittedName>
</protein>
<dbReference type="InterPro" id="IPR027417">
    <property type="entry name" value="P-loop_NTPase"/>
</dbReference>
<comment type="caution">
    <text evidence="9">The sequence shown here is derived from an EMBL/GenBank/DDBJ whole genome shotgun (WGS) entry which is preliminary data.</text>
</comment>
<dbReference type="InterPro" id="IPR013563">
    <property type="entry name" value="Oligopep_ABC_C"/>
</dbReference>
<reference evidence="9 10" key="1">
    <citation type="submission" date="2020-08" db="EMBL/GenBank/DDBJ databases">
        <title>Sequencing the genomes of 1000 actinobacteria strains.</title>
        <authorList>
            <person name="Klenk H.-P."/>
        </authorList>
    </citation>
    <scope>NUCLEOTIDE SEQUENCE [LARGE SCALE GENOMIC DNA]</scope>
    <source>
        <strain evidence="9 10">DSM 45790</strain>
    </source>
</reference>
<evidence type="ECO:0000259" key="8">
    <source>
        <dbReference type="PROSITE" id="PS50893"/>
    </source>
</evidence>
<evidence type="ECO:0000256" key="7">
    <source>
        <dbReference type="ARBA" id="ARBA00023136"/>
    </source>
</evidence>
<evidence type="ECO:0000256" key="5">
    <source>
        <dbReference type="ARBA" id="ARBA00022741"/>
    </source>
</evidence>
<evidence type="ECO:0000256" key="4">
    <source>
        <dbReference type="ARBA" id="ARBA00022475"/>
    </source>
</evidence>
<dbReference type="Pfam" id="PF08352">
    <property type="entry name" value="oligo_HPY"/>
    <property type="match status" value="2"/>
</dbReference>
<gene>
    <name evidence="9" type="ORF">BJ981_005828</name>
</gene>
<evidence type="ECO:0000256" key="2">
    <source>
        <dbReference type="ARBA" id="ARBA00005417"/>
    </source>
</evidence>
<dbReference type="GO" id="GO:0016887">
    <property type="term" value="F:ATP hydrolysis activity"/>
    <property type="evidence" value="ECO:0007669"/>
    <property type="project" value="InterPro"/>
</dbReference>
<keyword evidence="4" id="KW-1003">Cell membrane</keyword>
<dbReference type="CDD" id="cd03257">
    <property type="entry name" value="ABC_NikE_OppD_transporters"/>
    <property type="match status" value="2"/>
</dbReference>
<keyword evidence="7" id="KW-0472">Membrane</keyword>
<dbReference type="PROSITE" id="PS50893">
    <property type="entry name" value="ABC_TRANSPORTER_2"/>
    <property type="match status" value="2"/>
</dbReference>
<comment type="similarity">
    <text evidence="2">Belongs to the ABC transporter superfamily.</text>
</comment>
<keyword evidence="6 9" id="KW-0067">ATP-binding</keyword>
<evidence type="ECO:0000256" key="3">
    <source>
        <dbReference type="ARBA" id="ARBA00022448"/>
    </source>
</evidence>
<dbReference type="GO" id="GO:0005886">
    <property type="term" value="C:plasma membrane"/>
    <property type="evidence" value="ECO:0007669"/>
    <property type="project" value="UniProtKB-SubCell"/>
</dbReference>
<dbReference type="EMBL" id="JACHBR010000002">
    <property type="protein sequence ID" value="MBB5630064.1"/>
    <property type="molecule type" value="Genomic_DNA"/>
</dbReference>
<dbReference type="GO" id="GO:0015833">
    <property type="term" value="P:peptide transport"/>
    <property type="evidence" value="ECO:0007669"/>
    <property type="project" value="InterPro"/>
</dbReference>
<proteinExistence type="inferred from homology"/>
<dbReference type="GO" id="GO:0005524">
    <property type="term" value="F:ATP binding"/>
    <property type="evidence" value="ECO:0007669"/>
    <property type="project" value="UniProtKB-KW"/>
</dbReference>
<dbReference type="PANTHER" id="PTHR43297">
    <property type="entry name" value="OLIGOPEPTIDE TRANSPORT ATP-BINDING PROTEIN APPD"/>
    <property type="match status" value="1"/>
</dbReference>
<dbReference type="AlphaFoldDB" id="A0A7W8Z9T8"/>
<evidence type="ECO:0000256" key="1">
    <source>
        <dbReference type="ARBA" id="ARBA00004202"/>
    </source>
</evidence>
<comment type="subcellular location">
    <subcellularLocation>
        <location evidence="1">Cell membrane</location>
        <topology evidence="1">Peripheral membrane protein</topology>
    </subcellularLocation>
</comment>
<evidence type="ECO:0000256" key="6">
    <source>
        <dbReference type="ARBA" id="ARBA00022840"/>
    </source>
</evidence>
<dbReference type="Gene3D" id="3.40.50.300">
    <property type="entry name" value="P-loop containing nucleotide triphosphate hydrolases"/>
    <property type="match status" value="2"/>
</dbReference>
<dbReference type="SUPFAM" id="SSF52540">
    <property type="entry name" value="P-loop containing nucleoside triphosphate hydrolases"/>
    <property type="match status" value="2"/>
</dbReference>
<keyword evidence="5" id="KW-0547">Nucleotide-binding</keyword>
<dbReference type="NCBIfam" id="NF008453">
    <property type="entry name" value="PRK11308.1"/>
    <property type="match status" value="2"/>
</dbReference>
<feature type="domain" description="ABC transporter" evidence="8">
    <location>
        <begin position="349"/>
        <end position="597"/>
    </location>
</feature>
<dbReference type="PANTHER" id="PTHR43297:SF2">
    <property type="entry name" value="DIPEPTIDE TRANSPORT ATP-BINDING PROTEIN DPPD"/>
    <property type="match status" value="1"/>
</dbReference>